<organism evidence="2 3">
    <name type="scientific">Achlya hypogyna</name>
    <name type="common">Oomycete</name>
    <name type="synonym">Protoachlya hypogyna</name>
    <dbReference type="NCBI Taxonomy" id="1202772"/>
    <lineage>
        <taxon>Eukaryota</taxon>
        <taxon>Sar</taxon>
        <taxon>Stramenopiles</taxon>
        <taxon>Oomycota</taxon>
        <taxon>Saprolegniomycetes</taxon>
        <taxon>Saprolegniales</taxon>
        <taxon>Achlyaceae</taxon>
        <taxon>Achlya</taxon>
    </lineage>
</organism>
<gene>
    <name evidence="2" type="ORF">ACHHYP_06466</name>
</gene>
<evidence type="ECO:0008006" key="4">
    <source>
        <dbReference type="Google" id="ProtNLM"/>
    </source>
</evidence>
<dbReference type="OrthoDB" id="86981at2759"/>
<feature type="transmembrane region" description="Helical" evidence="1">
    <location>
        <begin position="268"/>
        <end position="293"/>
    </location>
</feature>
<protein>
    <recommendedName>
        <fullName evidence="4">Transmembrane protein</fullName>
    </recommendedName>
</protein>
<evidence type="ECO:0000313" key="3">
    <source>
        <dbReference type="Proteomes" id="UP000243579"/>
    </source>
</evidence>
<dbReference type="AlphaFoldDB" id="A0A1V9YTY1"/>
<keyword evidence="3" id="KW-1185">Reference proteome</keyword>
<sequence>MPAIDLEVYNGNTNDTLYFYGQKQLFRASVGPFLSVDCLYEAVPPPLTRAYMMFQSAFFSQLASTTSIPTIATMSAPVPPAWVGHTYFGGDPMCTSNVGTSFVQQSFDFFDDCAKLGRLQVALTANSVLFAMVASPTASAASVCALSTPVQDCLDVVSATAPLRSLLKLPLVAMDEFKNAATMVRAADIGLMQFAETSAGAWTLLRQPLVDASAFSFFGWLFLFDWVTGSREVVSFQGDNGSVTLISNAHLPQLYPTGTEPLETATQIVFYLIASTSVLLVFVGVLAIVYAGLVRCNFRGRNLFFFNRVVAGGWMGRPLAALRGATAILLLSTANSSLETSYGYAHFKAAPRSWATSVIVTGEATWLTYVLNELLLIVTQDVAKDCSPVSSCMAWALLLGVDRLCPIMITGTLDRHCVGQDMDFGLECVSGVVAIGSFQRAWTLAALQVGVVACVVVACVARRNRSMLAGTTDALLVSGVSQAFLTKATAPSGDVDVLDHVACVLSGLLPLWYRNEAYTFDLKLWLIVKDNLSTSAHLKSLARPILTPKEPTMRMLISYTTLPQQSKLRSAFASLKTASMLQIAQRAKLRYLWHLVGLSSIVLAIVNSLMYFEVTQVSWTNDLFWVSFNITGTHAFIA</sequence>
<accession>A0A1V9YTY1</accession>
<keyword evidence="1" id="KW-0472">Membrane</keyword>
<feature type="transmembrane region" description="Helical" evidence="1">
    <location>
        <begin position="591"/>
        <end position="612"/>
    </location>
</feature>
<dbReference type="Proteomes" id="UP000243579">
    <property type="component" value="Unassembled WGS sequence"/>
</dbReference>
<evidence type="ECO:0000313" key="2">
    <source>
        <dbReference type="EMBL" id="OQR89111.1"/>
    </source>
</evidence>
<dbReference type="EMBL" id="JNBR01000932">
    <property type="protein sequence ID" value="OQR89111.1"/>
    <property type="molecule type" value="Genomic_DNA"/>
</dbReference>
<evidence type="ECO:0000256" key="1">
    <source>
        <dbReference type="SAM" id="Phobius"/>
    </source>
</evidence>
<feature type="non-terminal residue" evidence="2">
    <location>
        <position position="638"/>
    </location>
</feature>
<comment type="caution">
    <text evidence="2">The sequence shown here is derived from an EMBL/GenBank/DDBJ whole genome shotgun (WGS) entry which is preliminary data.</text>
</comment>
<keyword evidence="1" id="KW-1133">Transmembrane helix</keyword>
<reference evidence="2 3" key="1">
    <citation type="journal article" date="2014" name="Genome Biol. Evol.">
        <title>The secreted proteins of Achlya hypogyna and Thraustotheca clavata identify the ancestral oomycete secretome and reveal gene acquisitions by horizontal gene transfer.</title>
        <authorList>
            <person name="Misner I."/>
            <person name="Blouin N."/>
            <person name="Leonard G."/>
            <person name="Richards T.A."/>
            <person name="Lane C.E."/>
        </authorList>
    </citation>
    <scope>NUCLEOTIDE SEQUENCE [LARGE SCALE GENOMIC DNA]</scope>
    <source>
        <strain evidence="2 3">ATCC 48635</strain>
    </source>
</reference>
<keyword evidence="1" id="KW-0812">Transmembrane</keyword>
<proteinExistence type="predicted"/>
<name>A0A1V9YTY1_ACHHY</name>